<organism evidence="2 3">
    <name type="scientific">Methylomonas koyamae</name>
    <dbReference type="NCBI Taxonomy" id="702114"/>
    <lineage>
        <taxon>Bacteria</taxon>
        <taxon>Pseudomonadati</taxon>
        <taxon>Pseudomonadota</taxon>
        <taxon>Gammaproteobacteria</taxon>
        <taxon>Methylococcales</taxon>
        <taxon>Methylococcaceae</taxon>
        <taxon>Methylomonas</taxon>
    </lineage>
</organism>
<dbReference type="RefSeq" id="WP_064041784.1">
    <property type="nucleotide sequence ID" value="NZ_LUUJ01000109.1"/>
</dbReference>
<evidence type="ECO:0000313" key="2">
    <source>
        <dbReference type="EMBL" id="OAI12555.1"/>
    </source>
</evidence>
<dbReference type="EMBL" id="LUUJ01000109">
    <property type="protein sequence ID" value="OAI12555.1"/>
    <property type="molecule type" value="Genomic_DNA"/>
</dbReference>
<evidence type="ECO:0000256" key="1">
    <source>
        <dbReference type="SAM" id="MobiDB-lite"/>
    </source>
</evidence>
<reference evidence="2 3" key="1">
    <citation type="submission" date="2016-03" db="EMBL/GenBank/DDBJ databases">
        <authorList>
            <person name="Ploux O."/>
        </authorList>
    </citation>
    <scope>NUCLEOTIDE SEQUENCE [LARGE SCALE GENOMIC DNA]</scope>
    <source>
        <strain evidence="2 3">R-45378</strain>
    </source>
</reference>
<dbReference type="Proteomes" id="UP000077857">
    <property type="component" value="Unassembled WGS sequence"/>
</dbReference>
<feature type="compositionally biased region" description="Basic and acidic residues" evidence="1">
    <location>
        <begin position="48"/>
        <end position="60"/>
    </location>
</feature>
<gene>
    <name evidence="2" type="ORF">A1507_18880</name>
</gene>
<feature type="region of interest" description="Disordered" evidence="1">
    <location>
        <begin position="36"/>
        <end position="60"/>
    </location>
</feature>
<accession>A0A177N3Y1</accession>
<dbReference type="AlphaFoldDB" id="A0A177N3Y1"/>
<proteinExistence type="predicted"/>
<sequence length="60" mass="6571">MHQHRNPTFSTTGTPIAADQLQLVAGGEAAIKPAPQIPPYVPLSQSHPKVERDLPRVSYR</sequence>
<protein>
    <submittedName>
        <fullName evidence="2">Uncharacterized protein</fullName>
    </submittedName>
</protein>
<name>A0A177N3Y1_9GAMM</name>
<comment type="caution">
    <text evidence="2">The sequence shown here is derived from an EMBL/GenBank/DDBJ whole genome shotgun (WGS) entry which is preliminary data.</text>
</comment>
<evidence type="ECO:0000313" key="3">
    <source>
        <dbReference type="Proteomes" id="UP000077857"/>
    </source>
</evidence>
<dbReference type="OrthoDB" id="9957200at2"/>